<proteinExistence type="predicted"/>
<protein>
    <submittedName>
        <fullName evidence="2">Uncharacterized protein</fullName>
    </submittedName>
</protein>
<evidence type="ECO:0000313" key="2">
    <source>
        <dbReference type="EMBL" id="PWW75155.1"/>
    </source>
</evidence>
<dbReference type="EMBL" id="PYWC01000050">
    <property type="protein sequence ID" value="PWW75155.1"/>
    <property type="molecule type" value="Genomic_DNA"/>
</dbReference>
<feature type="compositionally biased region" description="Low complexity" evidence="1">
    <location>
        <begin position="56"/>
        <end position="87"/>
    </location>
</feature>
<feature type="region of interest" description="Disordered" evidence="1">
    <location>
        <begin position="1"/>
        <end position="161"/>
    </location>
</feature>
<feature type="compositionally biased region" description="Low complexity" evidence="1">
    <location>
        <begin position="95"/>
        <end position="111"/>
    </location>
</feature>
<dbReference type="Proteomes" id="UP000246991">
    <property type="component" value="Unassembled WGS sequence"/>
</dbReference>
<keyword evidence="3" id="KW-1185">Reference proteome</keyword>
<evidence type="ECO:0000256" key="1">
    <source>
        <dbReference type="SAM" id="MobiDB-lite"/>
    </source>
</evidence>
<organism evidence="2 3">
    <name type="scientific">Tuber magnatum</name>
    <name type="common">white Piedmont truffle</name>
    <dbReference type="NCBI Taxonomy" id="42249"/>
    <lineage>
        <taxon>Eukaryota</taxon>
        <taxon>Fungi</taxon>
        <taxon>Dikarya</taxon>
        <taxon>Ascomycota</taxon>
        <taxon>Pezizomycotina</taxon>
        <taxon>Pezizomycetes</taxon>
        <taxon>Pezizales</taxon>
        <taxon>Tuberaceae</taxon>
        <taxon>Tuber</taxon>
    </lineage>
</organism>
<feature type="non-terminal residue" evidence="2">
    <location>
        <position position="214"/>
    </location>
</feature>
<sequence>MLDAETEELLKPLSLRSRGTTKPKKSIPISSGASGAKLKVEKAAPAKQTVTKRPTSRSTSRPAPRSASGLGTAGSAASGEGSSTNTAVGSTALFSRRPTSSSSGTRPGAASKAAGHSRSISTSAIKKPLSFPSRSNAMPPPPPRPESRTLSAANHKTTRGHIHGKEVYAEVKRMLTAGPKETALEACERVLQEHEDDFSPVMLSSLGANWGGDY</sequence>
<gene>
    <name evidence="2" type="ORF">C7212DRAFT_325082</name>
</gene>
<accession>A0A317SL98</accession>
<dbReference type="AlphaFoldDB" id="A0A317SL98"/>
<comment type="caution">
    <text evidence="2">The sequence shown here is derived from an EMBL/GenBank/DDBJ whole genome shotgun (WGS) entry which is preliminary data.</text>
</comment>
<reference evidence="2 3" key="1">
    <citation type="submission" date="2018-03" db="EMBL/GenBank/DDBJ databases">
        <title>Genomes of Pezizomycetes fungi and the evolution of truffles.</title>
        <authorList>
            <person name="Murat C."/>
            <person name="Payen T."/>
            <person name="Noel B."/>
            <person name="Kuo A."/>
            <person name="Martin F.M."/>
        </authorList>
    </citation>
    <scope>NUCLEOTIDE SEQUENCE [LARGE SCALE GENOMIC DNA]</scope>
    <source>
        <strain evidence="2">091103-1</strain>
    </source>
</reference>
<name>A0A317SL98_9PEZI</name>
<evidence type="ECO:0000313" key="3">
    <source>
        <dbReference type="Proteomes" id="UP000246991"/>
    </source>
</evidence>